<gene>
    <name evidence="1" type="ORF">BS50DRAFT_630553</name>
</gene>
<dbReference type="Proteomes" id="UP000240883">
    <property type="component" value="Unassembled WGS sequence"/>
</dbReference>
<accession>A0A2T2P4V7</accession>
<organism evidence="1 2">
    <name type="scientific">Corynespora cassiicola Philippines</name>
    <dbReference type="NCBI Taxonomy" id="1448308"/>
    <lineage>
        <taxon>Eukaryota</taxon>
        <taxon>Fungi</taxon>
        <taxon>Dikarya</taxon>
        <taxon>Ascomycota</taxon>
        <taxon>Pezizomycotina</taxon>
        <taxon>Dothideomycetes</taxon>
        <taxon>Pleosporomycetidae</taxon>
        <taxon>Pleosporales</taxon>
        <taxon>Corynesporascaceae</taxon>
        <taxon>Corynespora</taxon>
    </lineage>
</organism>
<evidence type="ECO:0000313" key="2">
    <source>
        <dbReference type="Proteomes" id="UP000240883"/>
    </source>
</evidence>
<keyword evidence="2" id="KW-1185">Reference proteome</keyword>
<reference evidence="1 2" key="1">
    <citation type="journal article" date="2018" name="Front. Microbiol.">
        <title>Genome-Wide Analysis of Corynespora cassiicola Leaf Fall Disease Putative Effectors.</title>
        <authorList>
            <person name="Lopez D."/>
            <person name="Ribeiro S."/>
            <person name="Label P."/>
            <person name="Fumanal B."/>
            <person name="Venisse J.S."/>
            <person name="Kohler A."/>
            <person name="de Oliveira R.R."/>
            <person name="Labutti K."/>
            <person name="Lipzen A."/>
            <person name="Lail K."/>
            <person name="Bauer D."/>
            <person name="Ohm R.A."/>
            <person name="Barry K.W."/>
            <person name="Spatafora J."/>
            <person name="Grigoriev I.V."/>
            <person name="Martin F.M."/>
            <person name="Pujade-Renaud V."/>
        </authorList>
    </citation>
    <scope>NUCLEOTIDE SEQUENCE [LARGE SCALE GENOMIC DNA]</scope>
    <source>
        <strain evidence="1 2">Philippines</strain>
    </source>
</reference>
<proteinExistence type="predicted"/>
<protein>
    <submittedName>
        <fullName evidence="1">Uncharacterized protein</fullName>
    </submittedName>
</protein>
<sequence length="145" mass="15544">MALSSSSSLSYGELIHSPVDNTVSNAQFPGHGHGTYTGSSEDYFGAPQDGSSTWYCGECGDGPYPHWQRSLVRIPFFESLSHAPADYEGHGTCTDRRTKLNQLEWKGAHLVAGASLNTVMLCQGMPQEKEASGKRGHKANGGLLA</sequence>
<evidence type="ECO:0000313" key="1">
    <source>
        <dbReference type="EMBL" id="PSN72536.1"/>
    </source>
</evidence>
<dbReference type="EMBL" id="KZ678130">
    <property type="protein sequence ID" value="PSN72536.1"/>
    <property type="molecule type" value="Genomic_DNA"/>
</dbReference>
<dbReference type="AlphaFoldDB" id="A0A2T2P4V7"/>
<name>A0A2T2P4V7_CORCC</name>